<feature type="region of interest" description="Disordered" evidence="2">
    <location>
        <begin position="207"/>
        <end position="243"/>
    </location>
</feature>
<accession>A0A6J8BDH0</accession>
<reference evidence="5 6" key="1">
    <citation type="submission" date="2020-06" db="EMBL/GenBank/DDBJ databases">
        <authorList>
            <person name="Li R."/>
            <person name="Bekaert M."/>
        </authorList>
    </citation>
    <scope>NUCLEOTIDE SEQUENCE [LARGE SCALE GENOMIC DNA]</scope>
    <source>
        <strain evidence="6">wild</strain>
    </source>
</reference>
<feature type="coiled-coil region" evidence="1">
    <location>
        <begin position="447"/>
        <end position="474"/>
    </location>
</feature>
<feature type="region of interest" description="Disordered" evidence="2">
    <location>
        <begin position="133"/>
        <end position="156"/>
    </location>
</feature>
<evidence type="ECO:0000313" key="5">
    <source>
        <dbReference type="EMBL" id="CAC5381988.1"/>
    </source>
</evidence>
<dbReference type="OrthoDB" id="6125850at2759"/>
<evidence type="ECO:0000256" key="2">
    <source>
        <dbReference type="SAM" id="MobiDB-lite"/>
    </source>
</evidence>
<keyword evidence="1" id="KW-0175">Coiled coil</keyword>
<keyword evidence="3" id="KW-0812">Transmembrane</keyword>
<organism evidence="5 6">
    <name type="scientific">Mytilus coruscus</name>
    <name type="common">Sea mussel</name>
    <dbReference type="NCBI Taxonomy" id="42192"/>
    <lineage>
        <taxon>Eukaryota</taxon>
        <taxon>Metazoa</taxon>
        <taxon>Spiralia</taxon>
        <taxon>Lophotrochozoa</taxon>
        <taxon>Mollusca</taxon>
        <taxon>Bivalvia</taxon>
        <taxon>Autobranchia</taxon>
        <taxon>Pteriomorphia</taxon>
        <taxon>Mytilida</taxon>
        <taxon>Mytiloidea</taxon>
        <taxon>Mytilidae</taxon>
        <taxon>Mytilinae</taxon>
        <taxon>Mytilus</taxon>
    </lineage>
</organism>
<keyword evidence="3" id="KW-1133">Transmembrane helix</keyword>
<keyword evidence="4" id="KW-0732">Signal</keyword>
<evidence type="ECO:0000256" key="3">
    <source>
        <dbReference type="SAM" id="Phobius"/>
    </source>
</evidence>
<protein>
    <submittedName>
        <fullName evidence="5">CEP290</fullName>
    </submittedName>
</protein>
<dbReference type="Proteomes" id="UP000507470">
    <property type="component" value="Unassembled WGS sequence"/>
</dbReference>
<proteinExistence type="predicted"/>
<sequence>MTEELKIVHILIFVSVVSRSISSLQTCPEKSTWNVSECICDLSRGYHGEDPNNCDEKNCSNGLILTRNGTCKPCTTDDDVKSCYKNKSYRQTSYSTLTTALIVVSILLATLVILCIIVLIVFISKRGRKKRKRTTAARSSPLLSRRRNYQESSSERNSSVYSYADTSVIGLSNRDVSNSFNLINRVNLPEMDETKVKKTREKLRNAIPLPPRFHPSHSQEYSFSSPDVTNSEITSSGDRRSNSNPFVAIQHVNQSLTSWPTKHSNSNSDESCYNLERRETNYISTNVDRYANISTQTGSLLTINSIDQCSTNNNLLSWNGEDVHENQDIINDNMEYHGQMTLPLFLPTFQSNEIENMVTDTTYVTTDLDDASEETKLMKPFLDDLSMNQSQQDIEQNETAENNADHQNVDDYKAVQIQQEPRTSFSNNAITILGRLQTLILKKDSKLQRKTEETKSLKEEVRRLREGIEQKDKELQDIHEYLSGIMDNFPHDRNSMEEISHDLQTSNAINLQTEDVKQDQSDTDIYYSRQSV</sequence>
<feature type="compositionally biased region" description="Polar residues" evidence="2">
    <location>
        <begin position="216"/>
        <end position="236"/>
    </location>
</feature>
<keyword evidence="3" id="KW-0472">Membrane</keyword>
<gene>
    <name evidence="5" type="ORF">MCOR_17861</name>
</gene>
<evidence type="ECO:0000256" key="4">
    <source>
        <dbReference type="SAM" id="SignalP"/>
    </source>
</evidence>
<dbReference type="AlphaFoldDB" id="A0A6J8BDH0"/>
<evidence type="ECO:0000313" key="6">
    <source>
        <dbReference type="Proteomes" id="UP000507470"/>
    </source>
</evidence>
<feature type="transmembrane region" description="Helical" evidence="3">
    <location>
        <begin position="100"/>
        <end position="123"/>
    </location>
</feature>
<name>A0A6J8BDH0_MYTCO</name>
<evidence type="ECO:0000256" key="1">
    <source>
        <dbReference type="SAM" id="Coils"/>
    </source>
</evidence>
<feature type="chain" id="PRO_5026886585" evidence="4">
    <location>
        <begin position="24"/>
        <end position="532"/>
    </location>
</feature>
<feature type="signal peptide" evidence="4">
    <location>
        <begin position="1"/>
        <end position="23"/>
    </location>
</feature>
<dbReference type="EMBL" id="CACVKT020003176">
    <property type="protein sequence ID" value="CAC5381988.1"/>
    <property type="molecule type" value="Genomic_DNA"/>
</dbReference>
<keyword evidence="6" id="KW-1185">Reference proteome</keyword>